<proteinExistence type="predicted"/>
<name>A0A1A7YSR1_9TELE</name>
<feature type="region of interest" description="Disordered" evidence="1">
    <location>
        <begin position="151"/>
        <end position="184"/>
    </location>
</feature>
<reference evidence="2" key="2">
    <citation type="submission" date="2016-06" db="EMBL/GenBank/DDBJ databases">
        <title>The genome of a short-lived fish provides insights into sex chromosome evolution and the genetic control of aging.</title>
        <authorList>
            <person name="Reichwald K."/>
            <person name="Felder M."/>
            <person name="Petzold A."/>
            <person name="Koch P."/>
            <person name="Groth M."/>
            <person name="Platzer M."/>
        </authorList>
    </citation>
    <scope>NUCLEOTIDE SEQUENCE</scope>
    <source>
        <tissue evidence="2">Brain</tissue>
    </source>
</reference>
<evidence type="ECO:0000313" key="2">
    <source>
        <dbReference type="EMBL" id="SBP33602.1"/>
    </source>
</evidence>
<feature type="non-terminal residue" evidence="2">
    <location>
        <position position="233"/>
    </location>
</feature>
<reference evidence="2" key="1">
    <citation type="submission" date="2016-05" db="EMBL/GenBank/DDBJ databases">
        <authorList>
            <person name="Lavstsen T."/>
            <person name="Jespersen J.S."/>
        </authorList>
    </citation>
    <scope>NUCLEOTIDE SEQUENCE</scope>
    <source>
        <tissue evidence="2">Brain</tissue>
    </source>
</reference>
<gene>
    <name evidence="2" type="primary">CABZ01084505.1</name>
</gene>
<organism evidence="2">
    <name type="scientific">Iconisemion striatum</name>
    <dbReference type="NCBI Taxonomy" id="60296"/>
    <lineage>
        <taxon>Eukaryota</taxon>
        <taxon>Metazoa</taxon>
        <taxon>Chordata</taxon>
        <taxon>Craniata</taxon>
        <taxon>Vertebrata</taxon>
        <taxon>Euteleostomi</taxon>
        <taxon>Actinopterygii</taxon>
        <taxon>Neopterygii</taxon>
        <taxon>Teleostei</taxon>
        <taxon>Neoteleostei</taxon>
        <taxon>Acanthomorphata</taxon>
        <taxon>Ovalentaria</taxon>
        <taxon>Atherinomorphae</taxon>
        <taxon>Cyprinodontiformes</taxon>
        <taxon>Nothobranchiidae</taxon>
        <taxon>Iconisemion</taxon>
    </lineage>
</organism>
<accession>A0A1A7YSR1</accession>
<evidence type="ECO:0000256" key="1">
    <source>
        <dbReference type="SAM" id="MobiDB-lite"/>
    </source>
</evidence>
<dbReference type="AlphaFoldDB" id="A0A1A7YSR1"/>
<feature type="non-terminal residue" evidence="2">
    <location>
        <position position="1"/>
    </location>
</feature>
<sequence>SPGFLPGASVGTPPLGGAVAVPWSRSQYRMFTHTALTPPPFRGRVGSGHSVHHKPGLFVTGSLKELVRSTWTLFPIFPFSIIWWSWCGVQLRPSAAAQELPSGGGWRVKPVTPPSSSSLFLFVSSLTSDPSAAFLCRSATRSRTRMQLPCSVEPRRHGGRSSRSLPLLAPTGDKHTNGHKSLRPVLCSRSSPTFRFPGGSVVPHTHTHSSGVSSLKRSVWILITKISDLSSNS</sequence>
<protein>
    <submittedName>
        <fullName evidence="2">Uncharacterized protein</fullName>
    </submittedName>
</protein>
<dbReference type="EMBL" id="HADX01011370">
    <property type="protein sequence ID" value="SBP33602.1"/>
    <property type="molecule type" value="Transcribed_RNA"/>
</dbReference>